<dbReference type="SUPFAM" id="SSF103657">
    <property type="entry name" value="BAR/IMD domain-like"/>
    <property type="match status" value="1"/>
</dbReference>
<dbReference type="GO" id="GO:0008270">
    <property type="term" value="F:zinc ion binding"/>
    <property type="evidence" value="ECO:0007669"/>
    <property type="project" value="UniProtKB-KW"/>
</dbReference>
<dbReference type="CDD" id="cd08852">
    <property type="entry name" value="ArfGap_ACAP1"/>
    <property type="match status" value="1"/>
</dbReference>
<dbReference type="PROSITE" id="PS50088">
    <property type="entry name" value="ANK_REPEAT"/>
    <property type="match status" value="2"/>
</dbReference>
<keyword evidence="8" id="KW-0944">Nitration</keyword>
<evidence type="ECO:0000313" key="19">
    <source>
        <dbReference type="Proteomes" id="UP000314981"/>
    </source>
</evidence>
<dbReference type="Proteomes" id="UP000429181">
    <property type="component" value="Chromosome 19"/>
</dbReference>
<comment type="domain">
    <text evidence="14">PH domain binds phospholipids including phosphatidic acid, phosphatidylinositol 3-phosphate, phosphatidylinositol 3,5-bisphosphate (PIP2) and phosphatidylinositol 3,4,5-trisphosphate (PIP3). May mediate protein binding to PIP2 or PIP3 containing membranes.</text>
</comment>
<evidence type="ECO:0000256" key="2">
    <source>
        <dbReference type="ARBA" id="ARBA00022723"/>
    </source>
</evidence>
<keyword evidence="4 14" id="KW-0967">Endosome</keyword>
<dbReference type="Pfam" id="PF16746">
    <property type="entry name" value="BAR_3"/>
    <property type="match status" value="1"/>
</dbReference>
<dbReference type="Gene3D" id="1.20.1270.60">
    <property type="entry name" value="Arfaptin homology (AH) domain/BAR domain"/>
    <property type="match status" value="1"/>
</dbReference>
<comment type="subunit">
    <text evidence="11">Banana-shaped homodimer laterally assembling into tetramers, the tetramers further pack helically onto the membrane. Interacts with GTP-bound ARF6. Interacts with third cytoplasmic loop of SLC2A4/GLUT4. Interacts with CLTC. Interacts with GULP1. Forms a complex with GDP-bound ARF6 and GULP1. Interacts with ITGB1; required for ITGB1 recycling.</text>
</comment>
<feature type="compositionally biased region" description="Pro residues" evidence="15">
    <location>
        <begin position="522"/>
        <end position="531"/>
    </location>
</feature>
<dbReference type="InterPro" id="IPR002110">
    <property type="entry name" value="Ankyrin_rpt"/>
</dbReference>
<evidence type="ECO:0000256" key="6">
    <source>
        <dbReference type="ARBA" id="ARBA00022833"/>
    </source>
</evidence>
<dbReference type="Pfam" id="PF01412">
    <property type="entry name" value="ArfGap"/>
    <property type="match status" value="1"/>
</dbReference>
<dbReference type="PRINTS" id="PR00405">
    <property type="entry name" value="REVINTRACTNG"/>
</dbReference>
<dbReference type="InterPro" id="IPR004148">
    <property type="entry name" value="BAR_dom"/>
</dbReference>
<dbReference type="GO" id="GO:0005096">
    <property type="term" value="F:GTPase activator activity"/>
    <property type="evidence" value="ECO:0007669"/>
    <property type="project" value="UniProtKB-KW"/>
</dbReference>
<dbReference type="PANTHER" id="PTHR23180:SF197">
    <property type="entry name" value="ARF-GAP WITH COILED-COIL, ANK REPEAT AND PH DOMAIN-CONTAINING PROTEIN 1"/>
    <property type="match status" value="1"/>
</dbReference>
<organism evidence="18 20">
    <name type="scientific">Bos indicus x Bos taurus</name>
    <name type="common">Hybrid cattle</name>
    <dbReference type="NCBI Taxonomy" id="30522"/>
    <lineage>
        <taxon>Eukaryota</taxon>
        <taxon>Metazoa</taxon>
        <taxon>Chordata</taxon>
        <taxon>Craniata</taxon>
        <taxon>Vertebrata</taxon>
        <taxon>Euteleostomi</taxon>
        <taxon>Mammalia</taxon>
        <taxon>Eutheria</taxon>
        <taxon>Laurasiatheria</taxon>
        <taxon>Artiodactyla</taxon>
        <taxon>Ruminantia</taxon>
        <taxon>Pecora</taxon>
        <taxon>Bovidae</taxon>
        <taxon>Bovinae</taxon>
        <taxon>Bos</taxon>
    </lineage>
</organism>
<dbReference type="FunFam" id="2.30.29.30:FF:000026">
    <property type="entry name" value="Arf-GAP with coiled-coil, ANK repeat and PH domain-containing protein 2"/>
    <property type="match status" value="1"/>
</dbReference>
<dbReference type="PROSITE" id="PS50003">
    <property type="entry name" value="PH_DOMAIN"/>
    <property type="match status" value="1"/>
</dbReference>
<dbReference type="OMA" id="QYCAHSK"/>
<dbReference type="InterPro" id="IPR001164">
    <property type="entry name" value="ArfGAP_dom"/>
</dbReference>
<comment type="function">
    <text evidence="10">GTPase-activating protein (GAP) for ADP ribosylation factor 6 (ARF6) required for clathrin-dependent export of proteins from recycling endosomes to trans-Golgi network and cell surface. Required for regulated export of ITGB1 from recycling endosomes to the cell surface and ITGB1-dependent cell migration.</text>
</comment>
<dbReference type="Ensembl" id="ENSBIXT00005033748.1">
    <property type="protein sequence ID" value="ENSBIXP00005020400.1"/>
    <property type="gene ID" value="ENSBIXG00005023621.1"/>
</dbReference>
<accession>A0A4W2GN64</accession>
<dbReference type="InterPro" id="IPR045258">
    <property type="entry name" value="ACAP1/2/3-like"/>
</dbReference>
<dbReference type="Pfam" id="PF12796">
    <property type="entry name" value="Ank_2"/>
    <property type="match status" value="1"/>
</dbReference>
<dbReference type="Gene3D" id="1.10.220.150">
    <property type="entry name" value="Arf GTPase activating protein"/>
    <property type="match status" value="1"/>
</dbReference>
<evidence type="ECO:0000259" key="17">
    <source>
        <dbReference type="PROSITE" id="PS50115"/>
    </source>
</evidence>
<evidence type="ECO:0000259" key="16">
    <source>
        <dbReference type="PROSITE" id="PS50003"/>
    </source>
</evidence>
<dbReference type="SUPFAM" id="SSF48403">
    <property type="entry name" value="Ankyrin repeat"/>
    <property type="match status" value="1"/>
</dbReference>
<dbReference type="SUPFAM" id="SSF50729">
    <property type="entry name" value="PH domain-like"/>
    <property type="match status" value="1"/>
</dbReference>
<evidence type="ECO:0000256" key="5">
    <source>
        <dbReference type="ARBA" id="ARBA00022771"/>
    </source>
</evidence>
<keyword evidence="14" id="KW-0343">GTPase activation</keyword>
<evidence type="ECO:0000256" key="8">
    <source>
        <dbReference type="ARBA" id="ARBA00023074"/>
    </source>
</evidence>
<dbReference type="InterPro" id="IPR038508">
    <property type="entry name" value="ArfGAP_dom_sf"/>
</dbReference>
<evidence type="ECO:0000256" key="15">
    <source>
        <dbReference type="SAM" id="MobiDB-lite"/>
    </source>
</evidence>
<dbReference type="Gene3D" id="2.30.29.30">
    <property type="entry name" value="Pleckstrin-homology domain (PH domain)/Phosphotyrosine-binding domain (PTB)"/>
    <property type="match status" value="1"/>
</dbReference>
<dbReference type="GO" id="GO:0055038">
    <property type="term" value="C:recycling endosome membrane"/>
    <property type="evidence" value="ECO:0007669"/>
    <property type="project" value="UniProtKB-SubCell"/>
</dbReference>
<dbReference type="SMART" id="SM00248">
    <property type="entry name" value="ANK"/>
    <property type="match status" value="3"/>
</dbReference>
<keyword evidence="5 13" id="KW-0863">Zinc-finger</keyword>
<dbReference type="SMART" id="SM00233">
    <property type="entry name" value="PH"/>
    <property type="match status" value="1"/>
</dbReference>
<evidence type="ECO:0000256" key="7">
    <source>
        <dbReference type="ARBA" id="ARBA00023043"/>
    </source>
</evidence>
<reference evidence="19 20" key="1">
    <citation type="submission" date="2018-11" db="EMBL/GenBank/DDBJ databases">
        <title>Haplotype-resolved cattle genomes.</title>
        <authorList>
            <person name="Low W.Y."/>
            <person name="Tearle R."/>
            <person name="Bickhart D.M."/>
            <person name="Rosen B.D."/>
            <person name="Koren S."/>
            <person name="Rhie A."/>
            <person name="Hiendleder S."/>
            <person name="Phillippy A.M."/>
            <person name="Smith T.P.L."/>
            <person name="Williams J.L."/>
        </authorList>
    </citation>
    <scope>NUCLEOTIDE SEQUENCE [LARGE SCALE GENOMIC DNA]</scope>
</reference>
<comment type="subcellular location">
    <subcellularLocation>
        <location evidence="14">Endosome membrane</location>
        <topology evidence="14">Peripheral membrane protein</topology>
    </subcellularLocation>
    <subcellularLocation>
        <location evidence="1">Recycling endosome membrane</location>
        <topology evidence="1">Peripheral membrane protein</topology>
        <orientation evidence="1">Cytoplasmic side</orientation>
    </subcellularLocation>
</comment>
<keyword evidence="9" id="KW-0472">Membrane</keyword>
<dbReference type="FunFam" id="1.25.40.20:FF:000020">
    <property type="entry name" value="Arf-GAP with coiled-coil, ANK repeat and PH domain-containing protein 2"/>
    <property type="match status" value="1"/>
</dbReference>
<gene>
    <name evidence="18" type="primary">ACAP1</name>
</gene>
<evidence type="ECO:0000256" key="12">
    <source>
        <dbReference type="PROSITE-ProRule" id="PRU00023"/>
    </source>
</evidence>
<evidence type="ECO:0000256" key="14">
    <source>
        <dbReference type="RuleBase" id="RU369028"/>
    </source>
</evidence>
<keyword evidence="7 12" id="KW-0040">ANK repeat</keyword>
<dbReference type="FunFam" id="1.10.220.150:FF:000007">
    <property type="entry name" value="Arf-GAP with coiled-coil, ANK repeat and PH domain-containing protein 2"/>
    <property type="match status" value="1"/>
</dbReference>
<feature type="domain" description="PH" evidence="16">
    <location>
        <begin position="250"/>
        <end position="345"/>
    </location>
</feature>
<comment type="domain">
    <text evidence="14">The BAR domain mediates homodimerization, it can neither bind membrane nor impart curvature, but instead requires the neighboring PH domain to achieve these functions.</text>
</comment>
<evidence type="ECO:0000256" key="11">
    <source>
        <dbReference type="ARBA" id="ARBA00065055"/>
    </source>
</evidence>
<name>A0A4W2GN64_BOBOX</name>
<dbReference type="SUPFAM" id="SSF57863">
    <property type="entry name" value="ArfGap/RecO-like zinc finger"/>
    <property type="match status" value="1"/>
</dbReference>
<dbReference type="InterPro" id="IPR037278">
    <property type="entry name" value="ARFGAP/RecO"/>
</dbReference>
<feature type="repeat" description="ANK" evidence="12">
    <location>
        <begin position="592"/>
        <end position="624"/>
    </location>
</feature>
<protein>
    <recommendedName>
        <fullName evidence="14">Arf-GAP with coiled-coil, ANK repeat and PH domain-containing protein</fullName>
        <shortName evidence="14">Cnt-b</shortName>
    </recommendedName>
    <alternativeName>
        <fullName evidence="14">Centaurin-beta</fullName>
    </alternativeName>
</protein>
<dbReference type="Proteomes" id="UP000314981">
    <property type="component" value="Chromosome 19"/>
</dbReference>
<dbReference type="InterPro" id="IPR036770">
    <property type="entry name" value="Ankyrin_rpt-contain_sf"/>
</dbReference>
<comment type="activity regulation">
    <text evidence="14">GAP activity stimulated by phosphatidylinositol 4,5-bisphosphate (PIP2) and phosphatidic acid.</text>
</comment>
<dbReference type="PANTHER" id="PTHR23180">
    <property type="entry name" value="CENTAURIN/ARF"/>
    <property type="match status" value="1"/>
</dbReference>
<evidence type="ECO:0000256" key="4">
    <source>
        <dbReference type="ARBA" id="ARBA00022753"/>
    </source>
</evidence>
<proteinExistence type="predicted"/>
<dbReference type="Gene3D" id="1.25.40.20">
    <property type="entry name" value="Ankyrin repeat-containing domain"/>
    <property type="match status" value="1"/>
</dbReference>
<dbReference type="PROSITE" id="PS50297">
    <property type="entry name" value="ANK_REP_REGION"/>
    <property type="match status" value="2"/>
</dbReference>
<evidence type="ECO:0000256" key="1">
    <source>
        <dbReference type="ARBA" id="ARBA00004159"/>
    </source>
</evidence>
<keyword evidence="6 14" id="KW-0862">Zinc</keyword>
<dbReference type="InterPro" id="IPR001849">
    <property type="entry name" value="PH_domain"/>
</dbReference>
<dbReference type="FunFam" id="1.20.1270.60:FF:000062">
    <property type="entry name" value="Arf-GAP with coiled-coil, ANK repeat and PH domain-containing protein 1"/>
    <property type="match status" value="1"/>
</dbReference>
<comment type="function">
    <text evidence="14">GTPase-activating protein for the ADP ribosylation factor family.</text>
</comment>
<keyword evidence="19" id="KW-1185">Reference proteome</keyword>
<dbReference type="AlphaFoldDB" id="A0A4W2GN64"/>
<evidence type="ECO:0000313" key="18">
    <source>
        <dbReference type="Ensembl" id="ENSBIXP00005020400.1"/>
    </source>
</evidence>
<reference evidence="18" key="2">
    <citation type="submission" date="2025-05" db="UniProtKB">
        <authorList>
            <consortium name="Ensembl"/>
        </authorList>
    </citation>
    <scope>IDENTIFICATION</scope>
</reference>
<dbReference type="InterPro" id="IPR027267">
    <property type="entry name" value="AH/BAR_dom_sf"/>
</dbReference>
<evidence type="ECO:0000256" key="13">
    <source>
        <dbReference type="PROSITE-ProRule" id="PRU00288"/>
    </source>
</evidence>
<evidence type="ECO:0000256" key="3">
    <source>
        <dbReference type="ARBA" id="ARBA00022737"/>
    </source>
</evidence>
<feature type="domain" description="Arf-GAP" evidence="17">
    <location>
        <begin position="390"/>
        <end position="512"/>
    </location>
</feature>
<evidence type="ECO:0000256" key="9">
    <source>
        <dbReference type="ARBA" id="ARBA00023136"/>
    </source>
</evidence>
<sequence length="745" mass="81604">MTVKLDFEECLKDSPRFRASVELVEAEVSELETRLEKLLKLGNGLLESGRHYLAASRAFIVGICDLAHLGPPEPMMAECLDKFTQSLSHKLDSHAELLDATQHTLQRQIQTLVKEGLRSFREAGRDFWRGAESLEAALTHNAEVPRRRAQEAEEAGAALKVARAGYRGRALDYALQVLRLVEAQATHFQQGHEELSQLAQYRKELGGQLHQLVLNSAREKRDMEQRHVLLKQKELGGEEPEPSLKEGPGGLVMEGHLFKRASNAFKTWSRRWFTIQSNQLVYQKRYKDPVTVVVDDLRLCTVKLCPDSERRFCFEVVSPSKSCLLQADSERLMQLWVSAVQSSIATAFSQARLDDSPRGLGQGSGHLAISSAATLGPGGLTRGREPGGVGHVAAQVQSVDGNAQCCDCREPAPEWASINLGVTLCIQCSGIHRSLGVHFSKVRSLTLDSWEPELVKLMCELGNVVINQIYEARVEAMAVKKPGPSCSRQEKEAWIHAKYVEKKFLTKLPEIRGRRGGRGPPRGHPPVPPKPGLIRPKPGSFRSKPEPPSEDLQSLHPGALLFRAAGHPPSLPTMADALAHGADVNWVNGGQENATPLIQATAANSLLACEFLLQNGANVNQVDNQGRGPLHHATILGHTGLACLFLKRGADLGVRDSEGRDPLTIAVETANADIVTLLRLAKMREADAAQGQAGKVHLPSALHNIVTVGFWPLVTCPQLPVLSFIDQLHYLFNKYVLGASYAPGP</sequence>
<keyword evidence="2 14" id="KW-0479">Metal-binding</keyword>
<feature type="repeat" description="ANK" evidence="12">
    <location>
        <begin position="625"/>
        <end position="657"/>
    </location>
</feature>
<dbReference type="CDD" id="cd13250">
    <property type="entry name" value="PH_ACAP"/>
    <property type="match status" value="1"/>
</dbReference>
<dbReference type="InterPro" id="IPR011993">
    <property type="entry name" value="PH-like_dom_sf"/>
</dbReference>
<dbReference type="STRING" id="30522.A0A4W2GN64"/>
<evidence type="ECO:0000256" key="10">
    <source>
        <dbReference type="ARBA" id="ARBA00056671"/>
    </source>
</evidence>
<feature type="region of interest" description="Disordered" evidence="15">
    <location>
        <begin position="510"/>
        <end position="554"/>
    </location>
</feature>
<dbReference type="SMART" id="SM00105">
    <property type="entry name" value="ArfGap"/>
    <property type="match status" value="1"/>
</dbReference>
<dbReference type="GeneTree" id="ENSGT00940000160289"/>
<dbReference type="Ensembl" id="ENSBIXT00000016104.1">
    <property type="protein sequence ID" value="ENSBIXP00000008434.1"/>
    <property type="gene ID" value="ENSBIXG00000014288.1"/>
</dbReference>
<evidence type="ECO:0000313" key="20">
    <source>
        <dbReference type="Proteomes" id="UP000429181"/>
    </source>
</evidence>
<keyword evidence="3 14" id="KW-0677">Repeat</keyword>
<dbReference type="Pfam" id="PF00169">
    <property type="entry name" value="PH"/>
    <property type="match status" value="1"/>
</dbReference>
<dbReference type="PROSITE" id="PS50115">
    <property type="entry name" value="ARFGAP"/>
    <property type="match status" value="1"/>
</dbReference>